<dbReference type="InterPro" id="IPR038927">
    <property type="entry name" value="C6orf163"/>
</dbReference>
<dbReference type="RefSeq" id="XP_054831708.1">
    <property type="nucleotide sequence ID" value="XM_054975733.1"/>
</dbReference>
<gene>
    <name evidence="2" type="primary">C1H6orf163</name>
</gene>
<sequence>MIRSPDFDTFVCCAVCSKLIPPPPSTETYERIKEYKPFKTRYYTHKDILDVGADIKQQEVERREEEVQKRIEKVKTRLLFQAEMEKEDAVDDALIHAAALHKQDIEELKKKHEKELQVAVMNTRTEMLKHLEVELKRESEAAEQRMTHKLQRLMLQLSLEKERAVAKVTEQEKSKTAEVLAKQQKHNMEQLRQAGVIANEIYQKNLQQLHWEKSHEMEVAFAVSQKEYQEETDKLLKDAESVRETQLAQVVTKVNEKDTEIFSLRQKLDSMTDWKNSLETEILEIREAFQKYIDVTFPQLAPGQADFILPFRKETAFTNAGVDI</sequence>
<dbReference type="PANTHER" id="PTHR34645:SF1">
    <property type="entry name" value="GENE 136-RELATED"/>
    <property type="match status" value="1"/>
</dbReference>
<accession>A0AA97KVM1</accession>
<keyword evidence="1" id="KW-1185">Reference proteome</keyword>
<organism evidence="1 2">
    <name type="scientific">Eublepharis macularius</name>
    <name type="common">Leopard gecko</name>
    <name type="synonym">Cyrtodactylus macularius</name>
    <dbReference type="NCBI Taxonomy" id="481883"/>
    <lineage>
        <taxon>Eukaryota</taxon>
        <taxon>Metazoa</taxon>
        <taxon>Chordata</taxon>
        <taxon>Craniata</taxon>
        <taxon>Vertebrata</taxon>
        <taxon>Euteleostomi</taxon>
        <taxon>Lepidosauria</taxon>
        <taxon>Squamata</taxon>
        <taxon>Bifurcata</taxon>
        <taxon>Gekkota</taxon>
        <taxon>Eublepharidae</taxon>
        <taxon>Eublepharinae</taxon>
        <taxon>Eublepharis</taxon>
    </lineage>
</organism>
<dbReference type="GeneID" id="129327215"/>
<dbReference type="KEGG" id="emc:129327215"/>
<dbReference type="AlphaFoldDB" id="A0AA97KVM1"/>
<name>A0AA97KVM1_EUBMA</name>
<reference evidence="2" key="1">
    <citation type="submission" date="2025-08" db="UniProtKB">
        <authorList>
            <consortium name="RefSeq"/>
        </authorList>
    </citation>
    <scope>IDENTIFICATION</scope>
    <source>
        <tissue evidence="2">Blood</tissue>
    </source>
</reference>
<protein>
    <submittedName>
        <fullName evidence="2">Uncharacterized protein C6orf163 homolog</fullName>
    </submittedName>
</protein>
<dbReference type="Proteomes" id="UP001190640">
    <property type="component" value="Chromosome 1"/>
</dbReference>
<evidence type="ECO:0000313" key="2">
    <source>
        <dbReference type="RefSeq" id="XP_054831708.1"/>
    </source>
</evidence>
<proteinExistence type="predicted"/>
<dbReference type="PANTHER" id="PTHR34645">
    <property type="entry name" value="SIMILAR TO HYPOTHETICAL PROTEIN"/>
    <property type="match status" value="1"/>
</dbReference>
<evidence type="ECO:0000313" key="1">
    <source>
        <dbReference type="Proteomes" id="UP001190640"/>
    </source>
</evidence>
<dbReference type="CTD" id="100517621"/>